<dbReference type="Proteomes" id="UP000485058">
    <property type="component" value="Unassembled WGS sequence"/>
</dbReference>
<dbReference type="GO" id="GO:0005783">
    <property type="term" value="C:endoplasmic reticulum"/>
    <property type="evidence" value="ECO:0007669"/>
    <property type="project" value="TreeGrafter"/>
</dbReference>
<dbReference type="AlphaFoldDB" id="A0A6A0ABB1"/>
<comment type="caution">
    <text evidence="1">The sequence shown here is derived from an EMBL/GenBank/DDBJ whole genome shotgun (WGS) entry which is preliminary data.</text>
</comment>
<proteinExistence type="predicted"/>
<dbReference type="EMBL" id="BLLF01004301">
    <property type="protein sequence ID" value="GFH29344.1"/>
    <property type="molecule type" value="Genomic_DNA"/>
</dbReference>
<protein>
    <submittedName>
        <fullName evidence="1">Uncharacterized protein</fullName>
    </submittedName>
</protein>
<organism evidence="1 2">
    <name type="scientific">Haematococcus lacustris</name>
    <name type="common">Green alga</name>
    <name type="synonym">Haematococcus pluvialis</name>
    <dbReference type="NCBI Taxonomy" id="44745"/>
    <lineage>
        <taxon>Eukaryota</taxon>
        <taxon>Viridiplantae</taxon>
        <taxon>Chlorophyta</taxon>
        <taxon>core chlorophytes</taxon>
        <taxon>Chlorophyceae</taxon>
        <taxon>CS clade</taxon>
        <taxon>Chlamydomonadales</taxon>
        <taxon>Haematococcaceae</taxon>
        <taxon>Haematococcus</taxon>
    </lineage>
</organism>
<keyword evidence="2" id="KW-1185">Reference proteome</keyword>
<feature type="non-terminal residue" evidence="1">
    <location>
        <position position="1"/>
    </location>
</feature>
<dbReference type="InterPro" id="IPR005606">
    <property type="entry name" value="Sec20"/>
</dbReference>
<evidence type="ECO:0000313" key="1">
    <source>
        <dbReference type="EMBL" id="GFH29344.1"/>
    </source>
</evidence>
<name>A0A6A0ABB1_HAELA</name>
<dbReference type="PANTHER" id="PTHR12825:SF0">
    <property type="entry name" value="VESICLE TRANSPORT PROTEIN SEC20"/>
    <property type="match status" value="1"/>
</dbReference>
<dbReference type="GO" id="GO:0005484">
    <property type="term" value="F:SNAP receptor activity"/>
    <property type="evidence" value="ECO:0007669"/>
    <property type="project" value="InterPro"/>
</dbReference>
<dbReference type="GO" id="GO:0031201">
    <property type="term" value="C:SNARE complex"/>
    <property type="evidence" value="ECO:0007669"/>
    <property type="project" value="TreeGrafter"/>
</dbReference>
<sequence length="153" mass="16568">MRGHIRELELLAEEQDTDDQARAVEVLLRQHKAEYESVRAAISSAKMAAKQAVDHAFAQQRKELLAGAALPTLLRKAATEQQVVQGAADITDSLRRTRQVLAQTLEQAAGNLAVVDSGNAVLADTAAELTGQQALFKEGNARLRQLKGQSSRN</sequence>
<dbReference type="GO" id="GO:0006890">
    <property type="term" value="P:retrograde vesicle-mediated transport, Golgi to endoplasmic reticulum"/>
    <property type="evidence" value="ECO:0007669"/>
    <property type="project" value="InterPro"/>
</dbReference>
<dbReference type="PANTHER" id="PTHR12825">
    <property type="entry name" value="BNIP1-RELATED"/>
    <property type="match status" value="1"/>
</dbReference>
<feature type="non-terminal residue" evidence="1">
    <location>
        <position position="153"/>
    </location>
</feature>
<accession>A0A6A0ABB1</accession>
<gene>
    <name evidence="1" type="ORF">HaLaN_27988</name>
</gene>
<evidence type="ECO:0000313" key="2">
    <source>
        <dbReference type="Proteomes" id="UP000485058"/>
    </source>
</evidence>
<reference evidence="1 2" key="1">
    <citation type="submission" date="2020-02" db="EMBL/GenBank/DDBJ databases">
        <title>Draft genome sequence of Haematococcus lacustris strain NIES-144.</title>
        <authorList>
            <person name="Morimoto D."/>
            <person name="Nakagawa S."/>
            <person name="Yoshida T."/>
            <person name="Sawayama S."/>
        </authorList>
    </citation>
    <scope>NUCLEOTIDE SEQUENCE [LARGE SCALE GENOMIC DNA]</scope>
    <source>
        <strain evidence="1 2">NIES-144</strain>
    </source>
</reference>